<dbReference type="GO" id="GO:0016051">
    <property type="term" value="P:carbohydrate biosynthetic process"/>
    <property type="evidence" value="ECO:0007669"/>
    <property type="project" value="InterPro"/>
</dbReference>
<dbReference type="EMBL" id="LCBX01000024">
    <property type="protein sequence ID" value="KKS20545.1"/>
    <property type="molecule type" value="Genomic_DNA"/>
</dbReference>
<organism evidence="2 3">
    <name type="scientific">candidate division WWE3 bacterium GW2011_GWC1_41_7</name>
    <dbReference type="NCBI Taxonomy" id="1619119"/>
    <lineage>
        <taxon>Bacteria</taxon>
        <taxon>Katanobacteria</taxon>
    </lineage>
</organism>
<dbReference type="InterPro" id="IPR013785">
    <property type="entry name" value="Aldolase_TIM"/>
</dbReference>
<evidence type="ECO:0000313" key="2">
    <source>
        <dbReference type="EMBL" id="KKS20545.1"/>
    </source>
</evidence>
<protein>
    <submittedName>
        <fullName evidence="2">Polysaccharide biosynthesis protein</fullName>
    </submittedName>
</protein>
<dbReference type="PATRIC" id="fig|1619119.3.peg.574"/>
<dbReference type="Gene3D" id="3.20.20.70">
    <property type="entry name" value="Aldolase class I"/>
    <property type="match status" value="1"/>
</dbReference>
<name>A0A0G0X6E2_UNCKA</name>
<proteinExistence type="predicted"/>
<gene>
    <name evidence="2" type="ORF">UU77_C0024G0001</name>
</gene>
<dbReference type="PANTHER" id="PTHR42966:SF1">
    <property type="entry name" value="SIALIC ACID SYNTHASE"/>
    <property type="match status" value="1"/>
</dbReference>
<dbReference type="InterPro" id="IPR051690">
    <property type="entry name" value="PseI-like"/>
</dbReference>
<dbReference type="Pfam" id="PF03102">
    <property type="entry name" value="NeuB"/>
    <property type="match status" value="1"/>
</dbReference>
<accession>A0A0G0X6E2</accession>
<dbReference type="SUPFAM" id="SSF51569">
    <property type="entry name" value="Aldolase"/>
    <property type="match status" value="1"/>
</dbReference>
<sequence>LWDDLLRAVAQTGKTVVISTGMANLSELSHVSKVLRENGMQQVTWLHCNSSYPCPIEECNLAAMDRIRDSSANKRDTGWSDHSVNPGIIYAAVFKHDASMIEFHLDLDGTGAEYKIGHCWLPEQIAPVIRAVRDGERAEGDGLKIPKSSERADWDWRRDPSDGLRPMKAVRESFLT</sequence>
<reference evidence="2 3" key="1">
    <citation type="journal article" date="2015" name="Nature">
        <title>rRNA introns, odd ribosomes, and small enigmatic genomes across a large radiation of phyla.</title>
        <authorList>
            <person name="Brown C.T."/>
            <person name="Hug L.A."/>
            <person name="Thomas B.C."/>
            <person name="Sharon I."/>
            <person name="Castelle C.J."/>
            <person name="Singh A."/>
            <person name="Wilkins M.J."/>
            <person name="Williams K.H."/>
            <person name="Banfield J.F."/>
        </authorList>
    </citation>
    <scope>NUCLEOTIDE SEQUENCE [LARGE SCALE GENOMIC DNA]</scope>
</reference>
<dbReference type="PANTHER" id="PTHR42966">
    <property type="entry name" value="N-ACETYLNEURAMINATE SYNTHASE"/>
    <property type="match status" value="1"/>
</dbReference>
<comment type="caution">
    <text evidence="2">The sequence shown here is derived from an EMBL/GenBank/DDBJ whole genome shotgun (WGS) entry which is preliminary data.</text>
</comment>
<dbReference type="InterPro" id="IPR013132">
    <property type="entry name" value="PseI/NeuA/B-like_N"/>
</dbReference>
<feature type="non-terminal residue" evidence="2">
    <location>
        <position position="1"/>
    </location>
</feature>
<evidence type="ECO:0000259" key="1">
    <source>
        <dbReference type="Pfam" id="PF03102"/>
    </source>
</evidence>
<dbReference type="GO" id="GO:0047444">
    <property type="term" value="F:N-acylneuraminate-9-phosphate synthase activity"/>
    <property type="evidence" value="ECO:0007669"/>
    <property type="project" value="TreeGrafter"/>
</dbReference>
<feature type="domain" description="PseI/NeuA/B-like" evidence="1">
    <location>
        <begin position="3"/>
        <end position="143"/>
    </location>
</feature>
<dbReference type="Proteomes" id="UP000034507">
    <property type="component" value="Unassembled WGS sequence"/>
</dbReference>
<evidence type="ECO:0000313" key="3">
    <source>
        <dbReference type="Proteomes" id="UP000034507"/>
    </source>
</evidence>
<dbReference type="AlphaFoldDB" id="A0A0G0X6E2"/>